<evidence type="ECO:0000256" key="14">
    <source>
        <dbReference type="ARBA" id="ARBA00023288"/>
    </source>
</evidence>
<dbReference type="AlphaFoldDB" id="A0A6A6YN92"/>
<dbReference type="Proteomes" id="UP000504636">
    <property type="component" value="Unplaced"/>
</dbReference>
<evidence type="ECO:0000256" key="12">
    <source>
        <dbReference type="ARBA" id="ARBA00023157"/>
    </source>
</evidence>
<dbReference type="GeneID" id="54455092"/>
<keyword evidence="19" id="KW-1185">Reference proteome</keyword>
<protein>
    <recommendedName>
        <fullName evidence="17">CFEM domain-containing protein</fullName>
    </recommendedName>
</protein>
<evidence type="ECO:0000259" key="17">
    <source>
        <dbReference type="PROSITE" id="PS52012"/>
    </source>
</evidence>
<keyword evidence="13" id="KW-0325">Glycoprotein</keyword>
<dbReference type="EMBL" id="MU003700">
    <property type="protein sequence ID" value="KAF2810008.1"/>
    <property type="molecule type" value="Genomic_DNA"/>
</dbReference>
<organism evidence="18">
    <name type="scientific">Mytilinidion resinicola</name>
    <dbReference type="NCBI Taxonomy" id="574789"/>
    <lineage>
        <taxon>Eukaryota</taxon>
        <taxon>Fungi</taxon>
        <taxon>Dikarya</taxon>
        <taxon>Ascomycota</taxon>
        <taxon>Pezizomycotina</taxon>
        <taxon>Dothideomycetes</taxon>
        <taxon>Pleosporomycetidae</taxon>
        <taxon>Mytilinidiales</taxon>
        <taxon>Mytilinidiaceae</taxon>
        <taxon>Mytilinidion</taxon>
    </lineage>
</organism>
<evidence type="ECO:0000313" key="20">
    <source>
        <dbReference type="RefSeq" id="XP_033576972.1"/>
    </source>
</evidence>
<reference evidence="18 20" key="1">
    <citation type="journal article" date="2020" name="Stud. Mycol.">
        <title>101 Dothideomycetes genomes: a test case for predicting lifestyles and emergence of pathogens.</title>
        <authorList>
            <person name="Haridas S."/>
            <person name="Albert R."/>
            <person name="Binder M."/>
            <person name="Bloem J."/>
            <person name="Labutti K."/>
            <person name="Salamov A."/>
            <person name="Andreopoulos B."/>
            <person name="Baker S."/>
            <person name="Barry K."/>
            <person name="Bills G."/>
            <person name="Bluhm B."/>
            <person name="Cannon C."/>
            <person name="Castanera R."/>
            <person name="Culley D."/>
            <person name="Daum C."/>
            <person name="Ezra D."/>
            <person name="Gonzalez J."/>
            <person name="Henrissat B."/>
            <person name="Kuo A."/>
            <person name="Liang C."/>
            <person name="Lipzen A."/>
            <person name="Lutzoni F."/>
            <person name="Magnuson J."/>
            <person name="Mondo S."/>
            <person name="Nolan M."/>
            <person name="Ohm R."/>
            <person name="Pangilinan J."/>
            <person name="Park H.-J."/>
            <person name="Ramirez L."/>
            <person name="Alfaro M."/>
            <person name="Sun H."/>
            <person name="Tritt A."/>
            <person name="Yoshinaga Y."/>
            <person name="Zwiers L.-H."/>
            <person name="Turgeon B."/>
            <person name="Goodwin S."/>
            <person name="Spatafora J."/>
            <person name="Crous P."/>
            <person name="Grigoriev I."/>
        </authorList>
    </citation>
    <scope>NUCLEOTIDE SEQUENCE</scope>
    <source>
        <strain evidence="18 20">CBS 304.34</strain>
    </source>
</reference>
<proteinExistence type="inferred from homology"/>
<evidence type="ECO:0000313" key="18">
    <source>
        <dbReference type="EMBL" id="KAF2810008.1"/>
    </source>
</evidence>
<keyword evidence="12 15" id="KW-1015">Disulfide bond</keyword>
<evidence type="ECO:0000313" key="19">
    <source>
        <dbReference type="Proteomes" id="UP000504636"/>
    </source>
</evidence>
<dbReference type="InterPro" id="IPR008427">
    <property type="entry name" value="Extracellular_membr_CFEM_dom"/>
</dbReference>
<dbReference type="InterPro" id="IPR051735">
    <property type="entry name" value="CFEM_domain"/>
</dbReference>
<keyword evidence="6 15" id="KW-0349">Heme</keyword>
<gene>
    <name evidence="18 20" type="ORF">BDZ99DRAFT_301459</name>
</gene>
<dbReference type="GO" id="GO:0098552">
    <property type="term" value="C:side of membrane"/>
    <property type="evidence" value="ECO:0007669"/>
    <property type="project" value="UniProtKB-KW"/>
</dbReference>
<evidence type="ECO:0000256" key="3">
    <source>
        <dbReference type="ARBA" id="ARBA00010031"/>
    </source>
</evidence>
<evidence type="ECO:0000256" key="7">
    <source>
        <dbReference type="ARBA" id="ARBA00022622"/>
    </source>
</evidence>
<dbReference type="GO" id="GO:0005576">
    <property type="term" value="C:extracellular region"/>
    <property type="evidence" value="ECO:0007669"/>
    <property type="project" value="UniProtKB-SubCell"/>
</dbReference>
<keyword evidence="14" id="KW-0449">Lipoprotein</keyword>
<dbReference type="OrthoDB" id="3065412at2759"/>
<reference evidence="20" key="2">
    <citation type="submission" date="2020-04" db="EMBL/GenBank/DDBJ databases">
        <authorList>
            <consortium name="NCBI Genome Project"/>
        </authorList>
    </citation>
    <scope>NUCLEOTIDE SEQUENCE</scope>
    <source>
        <strain evidence="20">CBS 304.34</strain>
    </source>
</reference>
<sequence length="181" mass="17387">MRFSIIAVIAALTSLSTAQSLLDQLPQCARTCVGQNFGGCKTLDIACICGNSDLISNLSCCVSKSCDADDTKTTIEFAAQLCKTYNIIVPSVASCASSASATGTPSSTASGASASSVASASSASSAASESSSVAAKISSAASAATASPASATASSTGIAAVNNVGMGVGMGAAVAGLFAML</sequence>
<comment type="similarity">
    <text evidence="3">Belongs to the RBT5 family.</text>
</comment>
<evidence type="ECO:0000256" key="4">
    <source>
        <dbReference type="ARBA" id="ARBA00022475"/>
    </source>
</evidence>
<comment type="caution">
    <text evidence="15">Lacks conserved residue(s) required for the propagation of feature annotation.</text>
</comment>
<keyword evidence="8 15" id="KW-0479">Metal-binding</keyword>
<evidence type="ECO:0000256" key="6">
    <source>
        <dbReference type="ARBA" id="ARBA00022617"/>
    </source>
</evidence>
<feature type="disulfide bond" evidence="15">
    <location>
        <begin position="40"/>
        <end position="47"/>
    </location>
</feature>
<feature type="domain" description="CFEM" evidence="17">
    <location>
        <begin position="1"/>
        <end position="109"/>
    </location>
</feature>
<evidence type="ECO:0000256" key="13">
    <source>
        <dbReference type="ARBA" id="ARBA00023180"/>
    </source>
</evidence>
<feature type="disulfide bond" evidence="15">
    <location>
        <begin position="49"/>
        <end position="82"/>
    </location>
</feature>
<evidence type="ECO:0000256" key="11">
    <source>
        <dbReference type="ARBA" id="ARBA00023136"/>
    </source>
</evidence>
<evidence type="ECO:0000256" key="16">
    <source>
        <dbReference type="SAM" id="SignalP"/>
    </source>
</evidence>
<feature type="signal peptide" evidence="16">
    <location>
        <begin position="1"/>
        <end position="18"/>
    </location>
</feature>
<reference evidence="20" key="3">
    <citation type="submission" date="2025-04" db="UniProtKB">
        <authorList>
            <consortium name="RefSeq"/>
        </authorList>
    </citation>
    <scope>IDENTIFICATION</scope>
    <source>
        <strain evidence="20">CBS 304.34</strain>
    </source>
</reference>
<comment type="subcellular location">
    <subcellularLocation>
        <location evidence="1">Cell membrane</location>
        <topology evidence="1">Lipid-anchor</topology>
        <topology evidence="1">GPI-anchor</topology>
    </subcellularLocation>
    <subcellularLocation>
        <location evidence="2">Secreted</location>
    </subcellularLocation>
</comment>
<evidence type="ECO:0000256" key="15">
    <source>
        <dbReference type="PROSITE-ProRule" id="PRU01356"/>
    </source>
</evidence>
<keyword evidence="7" id="KW-0336">GPI-anchor</keyword>
<feature type="binding site" description="axial binding residue" evidence="15">
    <location>
        <position position="44"/>
    </location>
    <ligand>
        <name>heme</name>
        <dbReference type="ChEBI" id="CHEBI:30413"/>
    </ligand>
    <ligandPart>
        <name>Fe</name>
        <dbReference type="ChEBI" id="CHEBI:18248"/>
    </ligandPart>
</feature>
<dbReference type="PANTHER" id="PTHR37928:SF2">
    <property type="entry name" value="GPI ANCHORED CFEM DOMAIN PROTEIN (AFU_ORTHOLOGUE AFUA_6G10580)"/>
    <property type="match status" value="1"/>
</dbReference>
<accession>A0A6A6YN92</accession>
<keyword evidence="11" id="KW-0472">Membrane</keyword>
<keyword evidence="4" id="KW-1003">Cell membrane</keyword>
<dbReference type="PROSITE" id="PS52012">
    <property type="entry name" value="CFEM"/>
    <property type="match status" value="1"/>
</dbReference>
<name>A0A6A6YN92_9PEZI</name>
<evidence type="ECO:0000256" key="9">
    <source>
        <dbReference type="ARBA" id="ARBA00022729"/>
    </source>
</evidence>
<keyword evidence="10 15" id="KW-0408">Iron</keyword>
<keyword evidence="9 16" id="KW-0732">Signal</keyword>
<evidence type="ECO:0000256" key="8">
    <source>
        <dbReference type="ARBA" id="ARBA00022723"/>
    </source>
</evidence>
<evidence type="ECO:0000256" key="1">
    <source>
        <dbReference type="ARBA" id="ARBA00004609"/>
    </source>
</evidence>
<feature type="chain" id="PRO_5044629223" description="CFEM domain-containing protein" evidence="16">
    <location>
        <begin position="19"/>
        <end position="181"/>
    </location>
</feature>
<dbReference type="RefSeq" id="XP_033576972.1">
    <property type="nucleotide sequence ID" value="XM_033714199.1"/>
</dbReference>
<dbReference type="Pfam" id="PF05730">
    <property type="entry name" value="CFEM"/>
    <property type="match status" value="1"/>
</dbReference>
<keyword evidence="5" id="KW-0964">Secreted</keyword>
<dbReference type="GO" id="GO:0005886">
    <property type="term" value="C:plasma membrane"/>
    <property type="evidence" value="ECO:0007669"/>
    <property type="project" value="UniProtKB-SubCell"/>
</dbReference>
<dbReference type="GO" id="GO:0046872">
    <property type="term" value="F:metal ion binding"/>
    <property type="evidence" value="ECO:0007669"/>
    <property type="project" value="UniProtKB-UniRule"/>
</dbReference>
<evidence type="ECO:0000256" key="10">
    <source>
        <dbReference type="ARBA" id="ARBA00023004"/>
    </source>
</evidence>
<dbReference type="PANTHER" id="PTHR37928">
    <property type="entry name" value="CFEM DOMAIN PROTEIN (AFU_ORTHOLOGUE AFUA_6G14090)"/>
    <property type="match status" value="1"/>
</dbReference>
<evidence type="ECO:0000256" key="5">
    <source>
        <dbReference type="ARBA" id="ARBA00022525"/>
    </source>
</evidence>
<dbReference type="SMART" id="SM00747">
    <property type="entry name" value="CFEM"/>
    <property type="match status" value="1"/>
</dbReference>
<evidence type="ECO:0000256" key="2">
    <source>
        <dbReference type="ARBA" id="ARBA00004613"/>
    </source>
</evidence>